<dbReference type="AlphaFoldDB" id="A0A2I0WXI8"/>
<gene>
    <name evidence="1" type="ORF">MA16_Dca019871</name>
</gene>
<accession>A0A2I0WXI8</accession>
<reference evidence="1 2" key="1">
    <citation type="journal article" date="2016" name="Sci. Rep.">
        <title>The Dendrobium catenatum Lindl. genome sequence provides insights into polysaccharide synthase, floral development and adaptive evolution.</title>
        <authorList>
            <person name="Zhang G.Q."/>
            <person name="Xu Q."/>
            <person name="Bian C."/>
            <person name="Tsai W.C."/>
            <person name="Yeh C.M."/>
            <person name="Liu K.W."/>
            <person name="Yoshida K."/>
            <person name="Zhang L.S."/>
            <person name="Chang S.B."/>
            <person name="Chen F."/>
            <person name="Shi Y."/>
            <person name="Su Y.Y."/>
            <person name="Zhang Y.Q."/>
            <person name="Chen L.J."/>
            <person name="Yin Y."/>
            <person name="Lin M."/>
            <person name="Huang H."/>
            <person name="Deng H."/>
            <person name="Wang Z.W."/>
            <person name="Zhu S.L."/>
            <person name="Zhao X."/>
            <person name="Deng C."/>
            <person name="Niu S.C."/>
            <person name="Huang J."/>
            <person name="Wang M."/>
            <person name="Liu G.H."/>
            <person name="Yang H.J."/>
            <person name="Xiao X.J."/>
            <person name="Hsiao Y.Y."/>
            <person name="Wu W.L."/>
            <person name="Chen Y.Y."/>
            <person name="Mitsuda N."/>
            <person name="Ohme-Takagi M."/>
            <person name="Luo Y.B."/>
            <person name="Van de Peer Y."/>
            <person name="Liu Z.J."/>
        </authorList>
    </citation>
    <scope>NUCLEOTIDE SEQUENCE [LARGE SCALE GENOMIC DNA]</scope>
    <source>
        <tissue evidence="1">The whole plant</tissue>
    </source>
</reference>
<dbReference type="Proteomes" id="UP000233837">
    <property type="component" value="Unassembled WGS sequence"/>
</dbReference>
<evidence type="ECO:0000313" key="1">
    <source>
        <dbReference type="EMBL" id="PKU80379.1"/>
    </source>
</evidence>
<name>A0A2I0WXI8_9ASPA</name>
<sequence>MIDLRTVAFCIPHNNFSIIDSRGQMHEFGRVGKMHVASGSAGIDGEGDLKRLDLDAAKNCEI</sequence>
<keyword evidence="2" id="KW-1185">Reference proteome</keyword>
<organism evidence="1 2">
    <name type="scientific">Dendrobium catenatum</name>
    <dbReference type="NCBI Taxonomy" id="906689"/>
    <lineage>
        <taxon>Eukaryota</taxon>
        <taxon>Viridiplantae</taxon>
        <taxon>Streptophyta</taxon>
        <taxon>Embryophyta</taxon>
        <taxon>Tracheophyta</taxon>
        <taxon>Spermatophyta</taxon>
        <taxon>Magnoliopsida</taxon>
        <taxon>Liliopsida</taxon>
        <taxon>Asparagales</taxon>
        <taxon>Orchidaceae</taxon>
        <taxon>Epidendroideae</taxon>
        <taxon>Malaxideae</taxon>
        <taxon>Dendrobiinae</taxon>
        <taxon>Dendrobium</taxon>
    </lineage>
</organism>
<reference evidence="1 2" key="2">
    <citation type="journal article" date="2017" name="Nature">
        <title>The Apostasia genome and the evolution of orchids.</title>
        <authorList>
            <person name="Zhang G.Q."/>
            <person name="Liu K.W."/>
            <person name="Li Z."/>
            <person name="Lohaus R."/>
            <person name="Hsiao Y.Y."/>
            <person name="Niu S.C."/>
            <person name="Wang J.Y."/>
            <person name="Lin Y.C."/>
            <person name="Xu Q."/>
            <person name="Chen L.J."/>
            <person name="Yoshida K."/>
            <person name="Fujiwara S."/>
            <person name="Wang Z.W."/>
            <person name="Zhang Y.Q."/>
            <person name="Mitsuda N."/>
            <person name="Wang M."/>
            <person name="Liu G.H."/>
            <person name="Pecoraro L."/>
            <person name="Huang H.X."/>
            <person name="Xiao X.J."/>
            <person name="Lin M."/>
            <person name="Wu X.Y."/>
            <person name="Wu W.L."/>
            <person name="Chen Y.Y."/>
            <person name="Chang S.B."/>
            <person name="Sakamoto S."/>
            <person name="Ohme-Takagi M."/>
            <person name="Yagi M."/>
            <person name="Zeng S.J."/>
            <person name="Shen C.Y."/>
            <person name="Yeh C.M."/>
            <person name="Luo Y.B."/>
            <person name="Tsai W.C."/>
            <person name="Van de Peer Y."/>
            <person name="Liu Z.J."/>
        </authorList>
    </citation>
    <scope>NUCLEOTIDE SEQUENCE [LARGE SCALE GENOMIC DNA]</scope>
    <source>
        <tissue evidence="1">The whole plant</tissue>
    </source>
</reference>
<protein>
    <submittedName>
        <fullName evidence="1">Uncharacterized protein</fullName>
    </submittedName>
</protein>
<proteinExistence type="predicted"/>
<evidence type="ECO:0000313" key="2">
    <source>
        <dbReference type="Proteomes" id="UP000233837"/>
    </source>
</evidence>
<dbReference type="EMBL" id="KZ502358">
    <property type="protein sequence ID" value="PKU80379.1"/>
    <property type="molecule type" value="Genomic_DNA"/>
</dbReference>